<dbReference type="Gene3D" id="1.20.1050.10">
    <property type="match status" value="1"/>
</dbReference>
<dbReference type="CDD" id="cd03189">
    <property type="entry name" value="GST_C_GTT1_like"/>
    <property type="match status" value="1"/>
</dbReference>
<comment type="catalytic activity">
    <reaction evidence="3">
        <text>RX + glutathione = an S-substituted glutathione + a halide anion + H(+)</text>
        <dbReference type="Rhea" id="RHEA:16437"/>
        <dbReference type="ChEBI" id="CHEBI:15378"/>
        <dbReference type="ChEBI" id="CHEBI:16042"/>
        <dbReference type="ChEBI" id="CHEBI:17792"/>
        <dbReference type="ChEBI" id="CHEBI:57925"/>
        <dbReference type="ChEBI" id="CHEBI:90779"/>
        <dbReference type="EC" id="2.5.1.18"/>
    </reaction>
</comment>
<dbReference type="InterPro" id="IPR036282">
    <property type="entry name" value="Glutathione-S-Trfase_C_sf"/>
</dbReference>
<dbReference type="Pfam" id="PF00043">
    <property type="entry name" value="GST_C"/>
    <property type="match status" value="1"/>
</dbReference>
<dbReference type="EC" id="2.5.1.18" evidence="1"/>
<dbReference type="GO" id="GO:0004364">
    <property type="term" value="F:glutathione transferase activity"/>
    <property type="evidence" value="ECO:0007669"/>
    <property type="project" value="UniProtKB-EC"/>
</dbReference>
<dbReference type="PROSITE" id="PS50404">
    <property type="entry name" value="GST_NTER"/>
    <property type="match status" value="1"/>
</dbReference>
<sequence>MILVHYLEDSRAHRILWLLEELGVDYDIRVYRRAEDMRAPDELKQVHPLGKSPVIEDGDRVIAESGAIIEYLLDTYGQASGLRPEPGSEALQRYRYWLHYSEGSAMPLLVMKLVFSRLPERVPFLLRPVVRAVSRGVMGALTDPQLKEHGGFWEETLARSGWFAGDQFSAADIMMSFPVEVGMERVPFDQRPQAVLGWLAEIHARPGYRHAIQRGGAYRYGAKAE</sequence>
<protein>
    <recommendedName>
        <fullName evidence="1">glutathione transferase</fullName>
        <ecNumber evidence="1">2.5.1.18</ecNumber>
    </recommendedName>
</protein>
<keyword evidence="7" id="KW-1185">Reference proteome</keyword>
<accession>A0A506UDU3</accession>
<dbReference type="SFLD" id="SFLDG01150">
    <property type="entry name" value="Main.1:_Beta-like"/>
    <property type="match status" value="1"/>
</dbReference>
<dbReference type="FunFam" id="3.40.30.10:FF:000156">
    <property type="entry name" value="Glutathione S-transferase 1"/>
    <property type="match status" value="1"/>
</dbReference>
<keyword evidence="2 6" id="KW-0808">Transferase</keyword>
<evidence type="ECO:0000256" key="4">
    <source>
        <dbReference type="RuleBase" id="RU003494"/>
    </source>
</evidence>
<dbReference type="InterPro" id="IPR040079">
    <property type="entry name" value="Glutathione_S-Trfase"/>
</dbReference>
<dbReference type="InterPro" id="IPR036249">
    <property type="entry name" value="Thioredoxin-like_sf"/>
</dbReference>
<name>A0A506UDU3_9HYPH</name>
<dbReference type="InterPro" id="IPR004045">
    <property type="entry name" value="Glutathione_S-Trfase_N"/>
</dbReference>
<evidence type="ECO:0000256" key="2">
    <source>
        <dbReference type="ARBA" id="ARBA00022679"/>
    </source>
</evidence>
<dbReference type="EMBL" id="VHLG01000003">
    <property type="protein sequence ID" value="TPW31768.1"/>
    <property type="molecule type" value="Genomic_DNA"/>
</dbReference>
<dbReference type="SUPFAM" id="SSF52833">
    <property type="entry name" value="Thioredoxin-like"/>
    <property type="match status" value="1"/>
</dbReference>
<dbReference type="InterPro" id="IPR004046">
    <property type="entry name" value="GST_C"/>
</dbReference>
<dbReference type="GO" id="GO:0005737">
    <property type="term" value="C:cytoplasm"/>
    <property type="evidence" value="ECO:0007669"/>
    <property type="project" value="UniProtKB-ARBA"/>
</dbReference>
<comment type="caution">
    <text evidence="6">The sequence shown here is derived from an EMBL/GenBank/DDBJ whole genome shotgun (WGS) entry which is preliminary data.</text>
</comment>
<dbReference type="PANTHER" id="PTHR44051:SF9">
    <property type="entry name" value="GLUTATHIONE S-TRANSFERASE 1"/>
    <property type="match status" value="1"/>
</dbReference>
<proteinExistence type="inferred from homology"/>
<dbReference type="GO" id="GO:0004601">
    <property type="term" value="F:peroxidase activity"/>
    <property type="evidence" value="ECO:0007669"/>
    <property type="project" value="UniProtKB-ARBA"/>
</dbReference>
<comment type="similarity">
    <text evidence="4">Belongs to the GST superfamily.</text>
</comment>
<dbReference type="SFLD" id="SFLDG00358">
    <property type="entry name" value="Main_(cytGST)"/>
    <property type="match status" value="1"/>
</dbReference>
<evidence type="ECO:0000256" key="1">
    <source>
        <dbReference type="ARBA" id="ARBA00012452"/>
    </source>
</evidence>
<organism evidence="6 7">
    <name type="scientific">Martelella alba</name>
    <dbReference type="NCBI Taxonomy" id="2590451"/>
    <lineage>
        <taxon>Bacteria</taxon>
        <taxon>Pseudomonadati</taxon>
        <taxon>Pseudomonadota</taxon>
        <taxon>Alphaproteobacteria</taxon>
        <taxon>Hyphomicrobiales</taxon>
        <taxon>Aurantimonadaceae</taxon>
        <taxon>Martelella</taxon>
    </lineage>
</organism>
<dbReference type="PANTHER" id="PTHR44051">
    <property type="entry name" value="GLUTATHIONE S-TRANSFERASE-RELATED"/>
    <property type="match status" value="1"/>
</dbReference>
<dbReference type="Gene3D" id="3.40.30.10">
    <property type="entry name" value="Glutaredoxin"/>
    <property type="match status" value="1"/>
</dbReference>
<feature type="domain" description="GST N-terminal" evidence="5">
    <location>
        <begin position="1"/>
        <end position="80"/>
    </location>
</feature>
<dbReference type="OrthoDB" id="9810080at2"/>
<reference evidence="6 7" key="1">
    <citation type="submission" date="2019-06" db="EMBL/GenBank/DDBJ databases">
        <authorList>
            <person name="Li M."/>
        </authorList>
    </citation>
    <scope>NUCLEOTIDE SEQUENCE [LARGE SCALE GENOMIC DNA]</scope>
    <source>
        <strain evidence="6 7">BGMRC2036</strain>
    </source>
</reference>
<dbReference type="Proteomes" id="UP000318801">
    <property type="component" value="Unassembled WGS sequence"/>
</dbReference>
<evidence type="ECO:0000256" key="3">
    <source>
        <dbReference type="ARBA" id="ARBA00047960"/>
    </source>
</evidence>
<gene>
    <name evidence="6" type="ORF">FJU08_08490</name>
</gene>
<dbReference type="SFLD" id="SFLDS00019">
    <property type="entry name" value="Glutathione_Transferase_(cytos"/>
    <property type="match status" value="1"/>
</dbReference>
<evidence type="ECO:0000313" key="7">
    <source>
        <dbReference type="Proteomes" id="UP000318801"/>
    </source>
</evidence>
<dbReference type="Pfam" id="PF02798">
    <property type="entry name" value="GST_N"/>
    <property type="match status" value="1"/>
</dbReference>
<dbReference type="SUPFAM" id="SSF47616">
    <property type="entry name" value="GST C-terminal domain-like"/>
    <property type="match status" value="1"/>
</dbReference>
<evidence type="ECO:0000259" key="5">
    <source>
        <dbReference type="PROSITE" id="PS50404"/>
    </source>
</evidence>
<dbReference type="CDD" id="cd03046">
    <property type="entry name" value="GST_N_GTT1_like"/>
    <property type="match status" value="1"/>
</dbReference>
<dbReference type="AlphaFoldDB" id="A0A506UDU3"/>
<evidence type="ECO:0000313" key="6">
    <source>
        <dbReference type="EMBL" id="TPW31768.1"/>
    </source>
</evidence>
<dbReference type="RefSeq" id="WP_141148540.1">
    <property type="nucleotide sequence ID" value="NZ_VHLG01000003.1"/>
</dbReference>